<dbReference type="Gene3D" id="2.10.25.10">
    <property type="entry name" value="Laminin"/>
    <property type="match status" value="6"/>
</dbReference>
<reference evidence="18" key="2">
    <citation type="journal article" date="2023" name="Science">
        <title>Genomic signatures of disease resistance in endangered staghorn corals.</title>
        <authorList>
            <person name="Vollmer S.V."/>
            <person name="Selwyn J.D."/>
            <person name="Despard B.A."/>
            <person name="Roesel C.L."/>
        </authorList>
    </citation>
    <scope>NUCLEOTIDE SEQUENCE</scope>
    <source>
        <strain evidence="18">K2</strain>
    </source>
</reference>
<dbReference type="InterPro" id="IPR051223">
    <property type="entry name" value="Polycystin"/>
</dbReference>
<dbReference type="PROSITE" id="PS00022">
    <property type="entry name" value="EGF_1"/>
    <property type="match status" value="1"/>
</dbReference>
<dbReference type="SUPFAM" id="SSF49723">
    <property type="entry name" value="Lipase/lipooxygenase domain (PLAT/LH2 domain)"/>
    <property type="match status" value="1"/>
</dbReference>
<keyword evidence="9 12" id="KW-0472">Membrane</keyword>
<comment type="caution">
    <text evidence="11">Lacks conserved residue(s) required for the propagation of feature annotation.</text>
</comment>
<evidence type="ECO:0000256" key="9">
    <source>
        <dbReference type="ARBA" id="ARBA00023136"/>
    </source>
</evidence>
<dbReference type="InterPro" id="IPR000742">
    <property type="entry name" value="EGF"/>
</dbReference>
<organism evidence="18 19">
    <name type="scientific">Acropora cervicornis</name>
    <name type="common">Staghorn coral</name>
    <dbReference type="NCBI Taxonomy" id="6130"/>
    <lineage>
        <taxon>Eukaryota</taxon>
        <taxon>Metazoa</taxon>
        <taxon>Cnidaria</taxon>
        <taxon>Anthozoa</taxon>
        <taxon>Hexacorallia</taxon>
        <taxon>Scleractinia</taxon>
        <taxon>Astrocoeniina</taxon>
        <taxon>Acroporidae</taxon>
        <taxon>Acropora</taxon>
    </lineage>
</organism>
<dbReference type="SUPFAM" id="SSF57184">
    <property type="entry name" value="Growth factor receptor domain"/>
    <property type="match status" value="2"/>
</dbReference>
<evidence type="ECO:0000256" key="8">
    <source>
        <dbReference type="ARBA" id="ARBA00022989"/>
    </source>
</evidence>
<feature type="domain" description="REJ" evidence="17">
    <location>
        <begin position="623"/>
        <end position="923"/>
    </location>
</feature>
<dbReference type="Pfam" id="PF02010">
    <property type="entry name" value="REJ"/>
    <property type="match status" value="1"/>
</dbReference>
<dbReference type="InterPro" id="IPR046791">
    <property type="entry name" value="Polycystin_dom"/>
</dbReference>
<sequence length="2205" mass="243232">MIVLVIQGLLIFCLAEGVPQGCTSYTNLSDAKRNVDYYATASQCDSSLMGWHRFTGAAGLAMPDSCPREGSRCDATGSGWVNGNHPTAAEKMVTRTVCFSYGGSCCHWSHGIKVINCSGFYVYELPGTPTCNLRYCGTKVVSGTVPIECASNGYIELGEANRYWLNRNGNNTYGDKSIVVNDNWYRFTGSAGVMMASHCFPRGSCGTDMVGWISGSHPLSPFEVTWPSVCWHRSSSCCATSYTTSIRNCSGFYVYRLQKPQECNLRHCGVNSSNDACTASDGSDTCICSSGFAGVPCSDKDECSENSHTCSAYANCTNTVGSFNCTCRNGYSGNGASCSNIDECILNTHNCHHNATCTDNDGSFTCQCDGGFSGDGIQCSDVNECTTGEHTCHGNATCKNLFGSYHCNCNEGYTGNGQKCSDIDECSEESLNSCHHNATCINAIGSYSCQCNAGFTGNGFSCSDLDECAFNAHDCDPHASCYNLIGSFGCTCVDKGYSGDGKNCSDIDECETSTHNCHGVAHCQNSVGSFTCSCRGSYTGNGVTCEPLGDFSVSIRNMSRDKYSPTVVKRATKSSQEAYLEGVPEEAVIVSSVLEWRLVSEAELALLESPKGTLVTQGTPEWVINRRSISVGMYQVKFVASITIVDQMSHTTLTAFDYGFIWVEKGPVRAIIDGGSSVHWGSVDIVVADGSLSYDADLGPGNRSGLVFSWSCRELVETVPSSDTCFGAFLSDGRKTNVSIDPSRLITGKIYILGLNVSKDDRSDLAEIKFEVVDGTIPQVTLRCFTDCGQVIAASNKLRVTSECPNAPCNGSQYQWSLTSFNNDTQEWKKVPIFPHMTATEENATNIIFKPNSLTSSSKYKLSLVIISKEGWEGYGELEFATAGSPHNGSCKALTVEGMALSTQFVFECFDWQDKNQPLEYEFSSSDEVLSYGRSPKSVPIFLPAGTPNDNYEILIKVTIKNAVGVAVEEAISVKVMPSSSMNLCLESFENVENQLNAYVIGNNNELDKFLWRGEIIQAAQLSLSVLKALHQQSDCELQSSWDIQHLVSETVVQKFKAIQPQSLQLSRIVLSVIREASGDKAKETCQGCSDTMVSTMEMTGRVTNLLAATLNDPEEPFTVELDKTAKGVTGCLSNVLRTSNNGSQSNDSFQGNVQSAFENLQNMSNAFMSRIVTGESFVIKTNELAVALTKVSPDQIKGLNMAEGDRRFNLPRNLGSFGDVDINAKMTAFTYNPFTWDNSSEAIQSSVTSLELESGIGKKINVSNLEEDIVIVIPLPSAGSNDTDANTVTEHSFLKPSKLSFRSYHAQLKDVPVTFEITAEKPNAVLDFFVKSGKRPTIEESDFKITLTFNSTCKNQTTDKLMNESSSSCVIKNEFSVVPSNPGILYVGLLYMGANNSSEHSRKRRSCFGLGRQRRSCVGVKDPPLQGIFVKEVSQYEPPKDLNYTIRITQSGCLYWSELLDKWTSDGCKVDKNSNVTHLVCRCNHLTSFGGSFLQSPNPIDFDKVFTEFANLRESGNIAVLVTIVTIFLLYFVVLVFARRNDKRDEDKICPPKCVVIAERGEYHYDMAIRTGVWKNSGTTAKVTISIKGELNEHNCITLRSEGEPTEIFARGSINAFVLTTHGSLGPITSITLEHDNSGQNPSWFVETVTIRDRQTEEQWTFSFNRWLALEKDDGEIHVTVTDESVTLFLNHVRTQFARRVVDNHLWMSVFGKACTNTFTRVQRASCCLSIMFSVMITNAMFYNIGGESEDTIRVGPFKFSFKQIIIGVQSGLIVAPVNILVVFIFKSSKSKSKTSDTYDDTYQAQQLADQGAEAGYMLPHFCVYLAWFLCLATTLTGATFSLFYSLMWEKEVAEQWLSSILISNGQDIFVVQPAKVLLMVVVLSFFLTKSFHKSQAKDDESNEGCVSEIDIDFIYDSPQEFIKQTKLDAMRRRTKKEVKLAGMVKDIILHLTFVFFLLIVCYDNNSSYRYVMTKTLMNPFAKFDKVTDKGRLLNGFIKFSFRIFTTSHGLCQALPRFISSCFYAYSGDTEDTTPMSLPGWKALPPNSSWPRVLMLCPKPWRYQSANELYTDSIRGKFSYYKGGGYVAVMGYDEKTAKRVLDETFAHGWVDRRTRAVILEFAVFNANTNLLGIATYLFEALASGGAYTVRTVDTLQLYNTESASLMFYLVCQFLFFAMVFYYLIVLLSISTNNVLDFSDRSGIW</sequence>
<dbReference type="EMBL" id="JARQWQ010000031">
    <property type="protein sequence ID" value="KAK2561705.1"/>
    <property type="molecule type" value="Genomic_DNA"/>
</dbReference>
<evidence type="ECO:0000313" key="18">
    <source>
        <dbReference type="EMBL" id="KAK2561705.1"/>
    </source>
</evidence>
<evidence type="ECO:0000256" key="2">
    <source>
        <dbReference type="ARBA" id="ARBA00007200"/>
    </source>
</evidence>
<dbReference type="Gene3D" id="2.60.60.20">
    <property type="entry name" value="PLAT/LH2 domain"/>
    <property type="match status" value="1"/>
</dbReference>
<feature type="transmembrane region" description="Helical" evidence="12">
    <location>
        <begin position="1766"/>
        <end position="1787"/>
    </location>
</feature>
<dbReference type="Pfam" id="PF20519">
    <property type="entry name" value="Polycystin_dom"/>
    <property type="match status" value="1"/>
</dbReference>
<dbReference type="PROSITE" id="PS50221">
    <property type="entry name" value="GAIN_B"/>
    <property type="match status" value="1"/>
</dbReference>
<feature type="domain" description="EGF-like" evidence="14">
    <location>
        <begin position="381"/>
        <end position="421"/>
    </location>
</feature>
<dbReference type="InterPro" id="IPR000203">
    <property type="entry name" value="GPS"/>
</dbReference>
<dbReference type="CDD" id="cd00054">
    <property type="entry name" value="EGF_CA"/>
    <property type="match status" value="6"/>
</dbReference>
<comment type="similarity">
    <text evidence="2">Belongs to the polycystin family.</text>
</comment>
<dbReference type="InterPro" id="IPR049883">
    <property type="entry name" value="NOTCH1_EGF-like"/>
</dbReference>
<evidence type="ECO:0000256" key="1">
    <source>
        <dbReference type="ARBA" id="ARBA00004651"/>
    </source>
</evidence>
<dbReference type="InterPro" id="IPR001881">
    <property type="entry name" value="EGF-like_Ca-bd_dom"/>
</dbReference>
<evidence type="ECO:0000259" key="15">
    <source>
        <dbReference type="PROSITE" id="PS50095"/>
    </source>
</evidence>
<dbReference type="Proteomes" id="UP001249851">
    <property type="component" value="Unassembled WGS sequence"/>
</dbReference>
<feature type="domain" description="EGF-like" evidence="14">
    <location>
        <begin position="422"/>
        <end position="461"/>
    </location>
</feature>
<evidence type="ECO:0000313" key="19">
    <source>
        <dbReference type="Proteomes" id="UP001249851"/>
    </source>
</evidence>
<evidence type="ECO:0000256" key="4">
    <source>
        <dbReference type="ARBA" id="ARBA00022536"/>
    </source>
</evidence>
<feature type="domain" description="EGF-like" evidence="14">
    <location>
        <begin position="464"/>
        <end position="505"/>
    </location>
</feature>
<accession>A0AAD9QI49</accession>
<evidence type="ECO:0000256" key="7">
    <source>
        <dbReference type="ARBA" id="ARBA00022737"/>
    </source>
</evidence>
<dbReference type="InterPro" id="IPR002859">
    <property type="entry name" value="PKD/REJ-like"/>
</dbReference>
<dbReference type="Pfam" id="PF23283">
    <property type="entry name" value="D8C_UMOD"/>
    <property type="match status" value="2"/>
</dbReference>
<gene>
    <name evidence="18" type="ORF">P5673_015067</name>
</gene>
<dbReference type="InterPro" id="IPR057774">
    <property type="entry name" value="D8C_UMOD/GP2/OIT3-like"/>
</dbReference>
<keyword evidence="7" id="KW-0677">Repeat</keyword>
<feature type="chain" id="PRO_5041964648" evidence="13">
    <location>
        <begin position="16"/>
        <end position="2205"/>
    </location>
</feature>
<feature type="domain" description="EGF-like" evidence="14">
    <location>
        <begin position="340"/>
        <end position="380"/>
    </location>
</feature>
<dbReference type="InterPro" id="IPR024731">
    <property type="entry name" value="NELL2-like_EGF"/>
</dbReference>
<feature type="transmembrane region" description="Helical" evidence="12">
    <location>
        <begin position="1728"/>
        <end position="1746"/>
    </location>
</feature>
<name>A0AAD9QI49_ACRCE</name>
<dbReference type="InterPro" id="IPR057244">
    <property type="entry name" value="GAIN_B"/>
</dbReference>
<evidence type="ECO:0000256" key="13">
    <source>
        <dbReference type="SAM" id="SignalP"/>
    </source>
</evidence>
<evidence type="ECO:0000256" key="5">
    <source>
        <dbReference type="ARBA" id="ARBA00022692"/>
    </source>
</evidence>
<protein>
    <submittedName>
        <fullName evidence="18">Polycystic kidney disease protein 1-like 2</fullName>
    </submittedName>
</protein>
<dbReference type="PROSITE" id="PS01186">
    <property type="entry name" value="EGF_2"/>
    <property type="match status" value="4"/>
</dbReference>
<dbReference type="PROSITE" id="PS00010">
    <property type="entry name" value="ASX_HYDROXYL"/>
    <property type="match status" value="6"/>
</dbReference>
<dbReference type="Pfam" id="PF07645">
    <property type="entry name" value="EGF_CA"/>
    <property type="match status" value="2"/>
</dbReference>
<evidence type="ECO:0000259" key="14">
    <source>
        <dbReference type="PROSITE" id="PS50026"/>
    </source>
</evidence>
<evidence type="ECO:0000259" key="16">
    <source>
        <dbReference type="PROSITE" id="PS50221"/>
    </source>
</evidence>
<evidence type="ECO:0000259" key="17">
    <source>
        <dbReference type="PROSITE" id="PS51111"/>
    </source>
</evidence>
<dbReference type="PROSITE" id="PS51111">
    <property type="entry name" value="REJ"/>
    <property type="match status" value="1"/>
</dbReference>
<feature type="domain" description="PLAT" evidence="15">
    <location>
        <begin position="1564"/>
        <end position="1683"/>
    </location>
</feature>
<keyword evidence="3" id="KW-1003">Cell membrane</keyword>
<dbReference type="InterPro" id="IPR009030">
    <property type="entry name" value="Growth_fac_rcpt_cys_sf"/>
</dbReference>
<feature type="domain" description="EGF-like" evidence="14">
    <location>
        <begin position="506"/>
        <end position="546"/>
    </location>
</feature>
<dbReference type="SMART" id="SM00303">
    <property type="entry name" value="GPS"/>
    <property type="match status" value="1"/>
</dbReference>
<dbReference type="GO" id="GO:0005262">
    <property type="term" value="F:calcium channel activity"/>
    <property type="evidence" value="ECO:0007669"/>
    <property type="project" value="TreeGrafter"/>
</dbReference>
<dbReference type="PROSITE" id="PS50095">
    <property type="entry name" value="PLAT"/>
    <property type="match status" value="1"/>
</dbReference>
<dbReference type="GO" id="GO:0005509">
    <property type="term" value="F:calcium ion binding"/>
    <property type="evidence" value="ECO:0007669"/>
    <property type="project" value="InterPro"/>
</dbReference>
<dbReference type="GO" id="GO:0050982">
    <property type="term" value="P:detection of mechanical stimulus"/>
    <property type="evidence" value="ECO:0007669"/>
    <property type="project" value="TreeGrafter"/>
</dbReference>
<dbReference type="PROSITE" id="PS01187">
    <property type="entry name" value="EGF_CA"/>
    <property type="match status" value="2"/>
</dbReference>
<dbReference type="InterPro" id="IPR000152">
    <property type="entry name" value="EGF-type_Asp/Asn_hydroxyl_site"/>
</dbReference>
<feature type="domain" description="GAIN-B" evidence="16">
    <location>
        <begin position="1368"/>
        <end position="1502"/>
    </location>
</feature>
<dbReference type="Pfam" id="PF01477">
    <property type="entry name" value="PLAT"/>
    <property type="match status" value="1"/>
</dbReference>
<evidence type="ECO:0000256" key="11">
    <source>
        <dbReference type="PROSITE-ProRule" id="PRU00076"/>
    </source>
</evidence>
<dbReference type="InterPro" id="IPR036392">
    <property type="entry name" value="PLAT/LH2_dom_sf"/>
</dbReference>
<feature type="signal peptide" evidence="13">
    <location>
        <begin position="1"/>
        <end position="15"/>
    </location>
</feature>
<feature type="domain" description="EGF-like" evidence="14">
    <location>
        <begin position="299"/>
        <end position="339"/>
    </location>
</feature>
<dbReference type="SUPFAM" id="SSF57196">
    <property type="entry name" value="EGF/Laminin"/>
    <property type="match status" value="1"/>
</dbReference>
<evidence type="ECO:0000256" key="6">
    <source>
        <dbReference type="ARBA" id="ARBA00022729"/>
    </source>
</evidence>
<dbReference type="Pfam" id="PF12947">
    <property type="entry name" value="EGF_3"/>
    <property type="match status" value="4"/>
</dbReference>
<evidence type="ECO:0000256" key="3">
    <source>
        <dbReference type="ARBA" id="ARBA00022475"/>
    </source>
</evidence>
<dbReference type="Gene3D" id="2.60.220.50">
    <property type="match status" value="1"/>
</dbReference>
<evidence type="ECO:0000256" key="12">
    <source>
        <dbReference type="SAM" id="Phobius"/>
    </source>
</evidence>
<feature type="transmembrane region" description="Helical" evidence="12">
    <location>
        <begin position="1870"/>
        <end position="1889"/>
    </location>
</feature>
<keyword evidence="19" id="KW-1185">Reference proteome</keyword>
<proteinExistence type="inferred from homology"/>
<dbReference type="InterPro" id="IPR001024">
    <property type="entry name" value="PLAT/LH2_dom"/>
</dbReference>
<evidence type="ECO:0000256" key="10">
    <source>
        <dbReference type="ARBA" id="ARBA00023157"/>
    </source>
</evidence>
<comment type="subcellular location">
    <subcellularLocation>
        <location evidence="1">Cell membrane</location>
        <topology evidence="1">Multi-pass membrane protein</topology>
    </subcellularLocation>
</comment>
<dbReference type="SMART" id="SM00179">
    <property type="entry name" value="EGF_CA"/>
    <property type="match status" value="6"/>
</dbReference>
<dbReference type="SMART" id="SM00181">
    <property type="entry name" value="EGF"/>
    <property type="match status" value="7"/>
</dbReference>
<keyword evidence="8 12" id="KW-1133">Transmembrane helix</keyword>
<feature type="transmembrane region" description="Helical" evidence="12">
    <location>
        <begin position="2166"/>
        <end position="2190"/>
    </location>
</feature>
<comment type="caution">
    <text evidence="18">The sequence shown here is derived from an EMBL/GenBank/DDBJ whole genome shotgun (WGS) entry which is preliminary data.</text>
</comment>
<dbReference type="PANTHER" id="PTHR10877">
    <property type="entry name" value="POLYCYSTIN FAMILY MEMBER"/>
    <property type="match status" value="1"/>
</dbReference>
<keyword evidence="4 11" id="KW-0245">EGF-like domain</keyword>
<dbReference type="FunFam" id="2.10.25.10:FF:000038">
    <property type="entry name" value="Fibrillin 2"/>
    <property type="match status" value="6"/>
</dbReference>
<feature type="transmembrane region" description="Helical" evidence="12">
    <location>
        <begin position="1519"/>
        <end position="1539"/>
    </location>
</feature>
<dbReference type="GO" id="GO:0005886">
    <property type="term" value="C:plasma membrane"/>
    <property type="evidence" value="ECO:0007669"/>
    <property type="project" value="UniProtKB-SubCell"/>
</dbReference>
<reference evidence="18" key="1">
    <citation type="journal article" date="2023" name="G3 (Bethesda)">
        <title>Whole genome assembly and annotation of the endangered Caribbean coral Acropora cervicornis.</title>
        <authorList>
            <person name="Selwyn J.D."/>
            <person name="Vollmer S.V."/>
        </authorList>
    </citation>
    <scope>NUCLEOTIDE SEQUENCE</scope>
    <source>
        <strain evidence="18">K2</strain>
    </source>
</reference>
<keyword evidence="10" id="KW-1015">Disulfide bond</keyword>
<keyword evidence="5 12" id="KW-0812">Transmembrane</keyword>
<dbReference type="SMART" id="SM00308">
    <property type="entry name" value="LH2"/>
    <property type="match status" value="1"/>
</dbReference>
<feature type="transmembrane region" description="Helical" evidence="12">
    <location>
        <begin position="1942"/>
        <end position="1962"/>
    </location>
</feature>
<feature type="transmembrane region" description="Helical" evidence="12">
    <location>
        <begin position="1826"/>
        <end position="1850"/>
    </location>
</feature>
<dbReference type="InterPro" id="IPR014010">
    <property type="entry name" value="REJ_dom"/>
</dbReference>
<dbReference type="InterPro" id="IPR018097">
    <property type="entry name" value="EGF_Ca-bd_CS"/>
</dbReference>
<dbReference type="PANTHER" id="PTHR10877:SF150">
    <property type="entry name" value="REJ DOMAIN-CONTAINING PROTEIN"/>
    <property type="match status" value="1"/>
</dbReference>
<dbReference type="PROSITE" id="PS50026">
    <property type="entry name" value="EGF_3"/>
    <property type="match status" value="6"/>
</dbReference>
<keyword evidence="6 13" id="KW-0732">Signal</keyword>
<dbReference type="InterPro" id="IPR046338">
    <property type="entry name" value="GAIN_dom_sf"/>
</dbReference>